<dbReference type="Pfam" id="PF05649">
    <property type="entry name" value="Peptidase_M13_N"/>
    <property type="match status" value="1"/>
</dbReference>
<gene>
    <name evidence="9" type="ORF">GPM918_LOCUS20042</name>
    <name evidence="10" type="ORF">OVA965_LOCUS22861</name>
    <name evidence="11" type="ORF">SRO942_LOCUS20037</name>
    <name evidence="12" type="ORF">TMI583_LOCUS23570</name>
</gene>
<dbReference type="EMBL" id="CAJNOQ010006230">
    <property type="protein sequence ID" value="CAF1128115.1"/>
    <property type="molecule type" value="Genomic_DNA"/>
</dbReference>
<dbReference type="PANTHER" id="PTHR11733">
    <property type="entry name" value="ZINC METALLOPROTEASE FAMILY M13 NEPRILYSIN-RELATED"/>
    <property type="match status" value="1"/>
</dbReference>
<protein>
    <submittedName>
        <fullName evidence="9">Uncharacterized protein</fullName>
    </submittedName>
</protein>
<dbReference type="EMBL" id="CAJOBA010034572">
    <property type="protein sequence ID" value="CAF3988034.1"/>
    <property type="molecule type" value="Genomic_DNA"/>
</dbReference>
<feature type="domain" description="Peptidase M13 N-terminal" evidence="8">
    <location>
        <begin position="32"/>
        <end position="425"/>
    </location>
</feature>
<dbReference type="PROSITE" id="PS51885">
    <property type="entry name" value="NEPRILYSIN"/>
    <property type="match status" value="1"/>
</dbReference>
<dbReference type="Proteomes" id="UP000682733">
    <property type="component" value="Unassembled WGS sequence"/>
</dbReference>
<evidence type="ECO:0000313" key="13">
    <source>
        <dbReference type="Proteomes" id="UP000663829"/>
    </source>
</evidence>
<proteinExistence type="predicted"/>
<dbReference type="Proteomes" id="UP000663829">
    <property type="component" value="Unassembled WGS sequence"/>
</dbReference>
<evidence type="ECO:0000256" key="6">
    <source>
        <dbReference type="ARBA" id="ARBA00023049"/>
    </source>
</evidence>
<feature type="domain" description="Peptidase M13 C-terminal" evidence="7">
    <location>
        <begin position="580"/>
        <end position="670"/>
    </location>
</feature>
<evidence type="ECO:0000256" key="4">
    <source>
        <dbReference type="ARBA" id="ARBA00022801"/>
    </source>
</evidence>
<evidence type="ECO:0000313" key="12">
    <source>
        <dbReference type="EMBL" id="CAF3988034.1"/>
    </source>
</evidence>
<dbReference type="CDD" id="cd08662">
    <property type="entry name" value="M13"/>
    <property type="match status" value="1"/>
</dbReference>
<evidence type="ECO:0000256" key="3">
    <source>
        <dbReference type="ARBA" id="ARBA00022723"/>
    </source>
</evidence>
<dbReference type="GO" id="GO:0004222">
    <property type="term" value="F:metalloendopeptidase activity"/>
    <property type="evidence" value="ECO:0007669"/>
    <property type="project" value="InterPro"/>
</dbReference>
<dbReference type="Gene3D" id="3.40.390.10">
    <property type="entry name" value="Collagenase (Catalytic Domain)"/>
    <property type="match status" value="1"/>
</dbReference>
<keyword evidence="2" id="KW-0645">Protease</keyword>
<organism evidence="9 13">
    <name type="scientific">Didymodactylos carnosus</name>
    <dbReference type="NCBI Taxonomy" id="1234261"/>
    <lineage>
        <taxon>Eukaryota</taxon>
        <taxon>Metazoa</taxon>
        <taxon>Spiralia</taxon>
        <taxon>Gnathifera</taxon>
        <taxon>Rotifera</taxon>
        <taxon>Eurotatoria</taxon>
        <taxon>Bdelloidea</taxon>
        <taxon>Philodinida</taxon>
        <taxon>Philodinidae</taxon>
        <taxon>Didymodactylos</taxon>
    </lineage>
</organism>
<dbReference type="InterPro" id="IPR042089">
    <property type="entry name" value="Peptidase_M13_dom_2"/>
</dbReference>
<dbReference type="SUPFAM" id="SSF55486">
    <property type="entry name" value="Metalloproteases ('zincins'), catalytic domain"/>
    <property type="match status" value="1"/>
</dbReference>
<dbReference type="Proteomes" id="UP000681722">
    <property type="component" value="Unassembled WGS sequence"/>
</dbReference>
<dbReference type="EMBL" id="CAJOBC010006229">
    <property type="protein sequence ID" value="CAF3891561.1"/>
    <property type="molecule type" value="Genomic_DNA"/>
</dbReference>
<evidence type="ECO:0000256" key="1">
    <source>
        <dbReference type="ARBA" id="ARBA00001947"/>
    </source>
</evidence>
<keyword evidence="4" id="KW-0378">Hydrolase</keyword>
<sequence length="671" mass="77387">MWSQQWWKQDITQSDQLCLTPFCIKADETIEPCDDFFQFACGSWLKSSKIPEDSGAQDTFNILKTELDNNIVSLLTSLGNDSEPEAIKNARNMYQSCVDEAAIENDGTDTLLTLINNELNGWPILLGDNWNNSTFNLLKILLKLREYNNNIIFSIATTTDDKNSSAYCIRIAQSDIALEQRTYYNDANVTEPYQEFMRDLALSLSNLSLTDTTKINADVKDIFQFESNLAKYHLTNAEQQRARQNETIRTTVGNLSRDFNTTFNFTAYLYNSYEFGNVTLKNDDVVSINDLPFLRNATELLQNYPSRTIANYIIWRFMINRASNMPKYYRAIKDKFERVFRGTSAEKSRSTQCGNYVNINMGFAVSKLYIKQYFDESARNQSLEMIGYIRDAFISILNETMWMDKDSKLKAVEKARAIDGKIGYPDWLGSNNITQLEEDYADYKFNLSYIKNVLQMLKTKSKENIHVLREPVDRKAWAGSAPTVVNAFYTPSKNQITFPAGILQFPFYNKDAPKYLNYGGIGTVIGHEISHGFDDNGRQYDKDGNKKQWWSEDTIKQFNDRKKCIVDQYSNYTISQINRTAYKKWSKLNDNSDKKLPGLKYSPEQMFFVNYAQVWCSKMTDSYATNRVLTGVHATGQFRVLGPTSNFIEFDRVFKCKRGQGNSRVQKCSVW</sequence>
<name>A0A814R3N6_9BILA</name>
<dbReference type="PRINTS" id="PR00786">
    <property type="entry name" value="NEPRILYSIN"/>
</dbReference>
<evidence type="ECO:0000259" key="7">
    <source>
        <dbReference type="Pfam" id="PF01431"/>
    </source>
</evidence>
<dbReference type="InterPro" id="IPR018497">
    <property type="entry name" value="Peptidase_M13_C"/>
</dbReference>
<dbReference type="Pfam" id="PF01431">
    <property type="entry name" value="Peptidase_M13"/>
    <property type="match status" value="2"/>
</dbReference>
<dbReference type="EMBL" id="CAJNOK010013051">
    <property type="protein sequence ID" value="CAF1176925.1"/>
    <property type="molecule type" value="Genomic_DNA"/>
</dbReference>
<dbReference type="GO" id="GO:0016485">
    <property type="term" value="P:protein processing"/>
    <property type="evidence" value="ECO:0007669"/>
    <property type="project" value="TreeGrafter"/>
</dbReference>
<accession>A0A814R3N6</accession>
<keyword evidence="3" id="KW-0479">Metal-binding</keyword>
<reference evidence="9" key="1">
    <citation type="submission" date="2021-02" db="EMBL/GenBank/DDBJ databases">
        <authorList>
            <person name="Nowell W R."/>
        </authorList>
    </citation>
    <scope>NUCLEOTIDE SEQUENCE</scope>
</reference>
<dbReference type="GO" id="GO:0005886">
    <property type="term" value="C:plasma membrane"/>
    <property type="evidence" value="ECO:0007669"/>
    <property type="project" value="TreeGrafter"/>
</dbReference>
<evidence type="ECO:0000313" key="11">
    <source>
        <dbReference type="EMBL" id="CAF3891561.1"/>
    </source>
</evidence>
<evidence type="ECO:0000313" key="9">
    <source>
        <dbReference type="EMBL" id="CAF1128115.1"/>
    </source>
</evidence>
<evidence type="ECO:0000259" key="8">
    <source>
        <dbReference type="Pfam" id="PF05649"/>
    </source>
</evidence>
<dbReference type="GO" id="GO:0046872">
    <property type="term" value="F:metal ion binding"/>
    <property type="evidence" value="ECO:0007669"/>
    <property type="project" value="UniProtKB-KW"/>
</dbReference>
<dbReference type="Proteomes" id="UP000677228">
    <property type="component" value="Unassembled WGS sequence"/>
</dbReference>
<keyword evidence="5" id="KW-0862">Zinc</keyword>
<dbReference type="AlphaFoldDB" id="A0A814R3N6"/>
<keyword evidence="6" id="KW-0482">Metalloprotease</keyword>
<evidence type="ECO:0000313" key="10">
    <source>
        <dbReference type="EMBL" id="CAF1176925.1"/>
    </source>
</evidence>
<dbReference type="OrthoDB" id="6475849at2759"/>
<comment type="caution">
    <text evidence="9">The sequence shown here is derived from an EMBL/GenBank/DDBJ whole genome shotgun (WGS) entry which is preliminary data.</text>
</comment>
<dbReference type="InterPro" id="IPR008753">
    <property type="entry name" value="Peptidase_M13_N"/>
</dbReference>
<dbReference type="InterPro" id="IPR024079">
    <property type="entry name" value="MetalloPept_cat_dom_sf"/>
</dbReference>
<dbReference type="InterPro" id="IPR000718">
    <property type="entry name" value="Peptidase_M13"/>
</dbReference>
<dbReference type="Gene3D" id="1.10.1380.10">
    <property type="entry name" value="Neutral endopeptidase , domain2"/>
    <property type="match status" value="1"/>
</dbReference>
<evidence type="ECO:0000256" key="2">
    <source>
        <dbReference type="ARBA" id="ARBA00022670"/>
    </source>
</evidence>
<evidence type="ECO:0000256" key="5">
    <source>
        <dbReference type="ARBA" id="ARBA00022833"/>
    </source>
</evidence>
<comment type="cofactor">
    <cofactor evidence="1">
        <name>Zn(2+)</name>
        <dbReference type="ChEBI" id="CHEBI:29105"/>
    </cofactor>
</comment>
<dbReference type="PANTHER" id="PTHR11733:SF133">
    <property type="entry name" value="PHOSPHATE-REGULATING NEUTRAL ENDOPEPTIDASE PHEX"/>
    <property type="match status" value="1"/>
</dbReference>
<feature type="domain" description="Peptidase M13 C-terminal" evidence="7">
    <location>
        <begin position="486"/>
        <end position="575"/>
    </location>
</feature>
<keyword evidence="13" id="KW-1185">Reference proteome</keyword>